<dbReference type="InterPro" id="IPR000719">
    <property type="entry name" value="Prot_kinase_dom"/>
</dbReference>
<dbReference type="Proteomes" id="UP000243416">
    <property type="component" value="Unassembled WGS sequence"/>
</dbReference>
<dbReference type="InterPro" id="IPR008271">
    <property type="entry name" value="Ser/Thr_kinase_AS"/>
</dbReference>
<dbReference type="GO" id="GO:0005524">
    <property type="term" value="F:ATP binding"/>
    <property type="evidence" value="ECO:0007669"/>
    <property type="project" value="UniProtKB-KW"/>
</dbReference>
<dbReference type="Pfam" id="PF08668">
    <property type="entry name" value="HDOD"/>
    <property type="match status" value="1"/>
</dbReference>
<evidence type="ECO:0000313" key="1">
    <source>
        <dbReference type="EMBL" id="KYC29165.1"/>
    </source>
</evidence>
<proteinExistence type="predicted"/>
<dbReference type="SUPFAM" id="SSF56112">
    <property type="entry name" value="Protein kinase-like (PK-like)"/>
    <property type="match status" value="1"/>
</dbReference>
<dbReference type="InterPro" id="IPR029016">
    <property type="entry name" value="GAF-like_dom_sf"/>
</dbReference>
<keyword evidence="1" id="KW-0723">Serine/threonine-protein kinase</keyword>
<keyword evidence="2" id="KW-1185">Reference proteome</keyword>
<comment type="caution">
    <text evidence="1">The sequence shown here is derived from an EMBL/GenBank/DDBJ whole genome shotgun (WGS) entry which is preliminary data.</text>
</comment>
<dbReference type="Gene3D" id="1.10.3210.10">
    <property type="entry name" value="Hypothetical protein af1432"/>
    <property type="match status" value="1"/>
</dbReference>
<evidence type="ECO:0000313" key="2">
    <source>
        <dbReference type="Proteomes" id="UP000243416"/>
    </source>
</evidence>
<keyword evidence="1" id="KW-0808">Transferase</keyword>
<dbReference type="Pfam" id="PF00069">
    <property type="entry name" value="Pkinase"/>
    <property type="match status" value="1"/>
</dbReference>
<dbReference type="SMART" id="SM00220">
    <property type="entry name" value="S_TKc"/>
    <property type="match status" value="1"/>
</dbReference>
<name>A0A656Z9M3_9PROT</name>
<dbReference type="SUPFAM" id="SSF109604">
    <property type="entry name" value="HD-domain/PDEase-like"/>
    <property type="match status" value="1"/>
</dbReference>
<protein>
    <submittedName>
        <fullName evidence="1">Serine/threonine protein kinase</fullName>
    </submittedName>
</protein>
<dbReference type="CDD" id="cd14014">
    <property type="entry name" value="STKc_PknB_like"/>
    <property type="match status" value="1"/>
</dbReference>
<dbReference type="Pfam" id="PF01590">
    <property type="entry name" value="GAF"/>
    <property type="match status" value="1"/>
</dbReference>
<dbReference type="PROSITE" id="PS50011">
    <property type="entry name" value="PROTEIN_KINASE_DOM"/>
    <property type="match status" value="1"/>
</dbReference>
<dbReference type="Gene3D" id="1.10.510.10">
    <property type="entry name" value="Transferase(Phosphotransferase) domain 1"/>
    <property type="match status" value="1"/>
</dbReference>
<dbReference type="Gene3D" id="3.30.200.20">
    <property type="entry name" value="Phosphorylase Kinase, domain 1"/>
    <property type="match status" value="1"/>
</dbReference>
<dbReference type="Gene3D" id="3.30.450.40">
    <property type="match status" value="1"/>
</dbReference>
<organism evidence="1 2">
    <name type="scientific">Sterolibacterium denitrificans</name>
    <dbReference type="NCBI Taxonomy" id="157592"/>
    <lineage>
        <taxon>Bacteria</taxon>
        <taxon>Pseudomonadati</taxon>
        <taxon>Pseudomonadota</taxon>
        <taxon>Betaproteobacteria</taxon>
        <taxon>Nitrosomonadales</taxon>
        <taxon>Sterolibacteriaceae</taxon>
        <taxon>Sterolibacterium</taxon>
    </lineage>
</organism>
<dbReference type="PROSITE" id="PS51833">
    <property type="entry name" value="HDOD"/>
    <property type="match status" value="1"/>
</dbReference>
<reference evidence="1 2" key="1">
    <citation type="journal article" date="2016" name="ISME J.">
        <title>Integrated multi-omics analyses reveal the biochemical mechanisms and phylogenetic relevance of anaerobic androgen biodegradation in the environment.</title>
        <authorList>
            <person name="Yang F.C."/>
            <person name="Chen Y.L."/>
            <person name="Tang S.L."/>
            <person name="Yu C.P."/>
            <person name="Wang P.H."/>
            <person name="Ismail W."/>
            <person name="Wang C.H."/>
            <person name="Ding J.Y."/>
            <person name="Yang C.Y."/>
            <person name="Yang C.Y."/>
            <person name="Chiang Y.R."/>
        </authorList>
    </citation>
    <scope>NUCLEOTIDE SEQUENCE [LARGE SCALE GENOMIC DNA]</scope>
    <source>
        <strain evidence="1 2">DSM 13999</strain>
    </source>
</reference>
<dbReference type="InterPro" id="IPR011009">
    <property type="entry name" value="Kinase-like_dom_sf"/>
</dbReference>
<dbReference type="AlphaFoldDB" id="A0A656Z9M3"/>
<gene>
    <name evidence="1" type="ORF">ACY05_00900</name>
</gene>
<dbReference type="PANTHER" id="PTHR43289:SF6">
    <property type="entry name" value="SERINE_THREONINE-PROTEIN KINASE NEKL-3"/>
    <property type="match status" value="1"/>
</dbReference>
<dbReference type="InterPro" id="IPR003018">
    <property type="entry name" value="GAF"/>
</dbReference>
<dbReference type="OrthoDB" id="9791419at2"/>
<sequence>MTRKIGRFEVLHELGRGAQSVVYLCNDPHLQREVAIKTLHFSEADPRLNAHLLAEARTVGKLRHANIVPIFEAGEEEGDPYLVFEYVAGESLAQVLQREPIEPLQAAGIAADILGALAEAHAQGIIHRDLKPSNIIIDGKGVPRVMDFGIAVRISDGANGGNGGNGANGLALQVDGLMGTPPYLAPEYVRERVVSAQTDIHAMGLVLLEMLTGRRTRQATDLQAMLQLIASEPVQLPKDAGIDERLAAIILKAVAQEPALRYQTAEQMRAALRDYLAPPLSETGDGAAAAEFLLRKMRHKSDFPVLSESVQAINRLTDSDKDSINKLSNAVLKDYALTAKLLKIVNSPVYRQAGGGSISTVSRAVIVLGFDAIRNIALSVMMFEHLQNKANATQIKEAFLRANLSGLLGRDIGKKLAPREAEELFICSMFHGLGRLLAQYYFPEEVEDMRRLMAQRNCSDEAAVQQVLGTSFEALGVAVAQKWGFPPAIVKSMRRMPAGASKKPATREDTLQTVANFSNELCDSIANTPAVERGRVVQQVAERYAAAIRFPDEQLKLLVQQALAELEQIATGLRVNLKQSPFVQQARSWSGGAVAAASATAAAGAAEGSRRAMPGFAEVDTDLAQTVLTEAGTVLQTAPGMQDRASARGANGVGGENGALTADALESAEFAESGAGGMAAAPGREVAASDVQAMLTAGIQDISNSLVDDFSLNDILRIILETMYRAMGFERVLLCLRDVKTGSMVGRFGFGPDTGEIARKFRFSLKEMSDVFSVAALKGVDLLITDINDPKIGERIPQWHRQHVLAETFVLFPLVLKDAPVAMIYCDKRKAGDIVISPSELTLLKTLRNQAVLAIKQAS</sequence>
<dbReference type="PANTHER" id="PTHR43289">
    <property type="entry name" value="MITOGEN-ACTIVATED PROTEIN KINASE KINASE KINASE 20-RELATED"/>
    <property type="match status" value="1"/>
</dbReference>
<dbReference type="GO" id="GO:0004674">
    <property type="term" value="F:protein serine/threonine kinase activity"/>
    <property type="evidence" value="ECO:0007669"/>
    <property type="project" value="UniProtKB-KW"/>
</dbReference>
<dbReference type="EMBL" id="LFZK01000001">
    <property type="protein sequence ID" value="KYC29165.1"/>
    <property type="molecule type" value="Genomic_DNA"/>
</dbReference>
<accession>A0A656Z9M3</accession>
<dbReference type="RefSeq" id="WP_067169536.1">
    <property type="nucleotide sequence ID" value="NZ_LFZK01000001.1"/>
</dbReference>
<keyword evidence="1" id="KW-0418">Kinase</keyword>
<dbReference type="SUPFAM" id="SSF55781">
    <property type="entry name" value="GAF domain-like"/>
    <property type="match status" value="1"/>
</dbReference>
<dbReference type="PROSITE" id="PS00108">
    <property type="entry name" value="PROTEIN_KINASE_ST"/>
    <property type="match status" value="1"/>
</dbReference>
<dbReference type="InterPro" id="IPR013976">
    <property type="entry name" value="HDOD"/>
</dbReference>